<feature type="transmembrane region" description="Helical" evidence="13">
    <location>
        <begin position="99"/>
        <end position="117"/>
    </location>
</feature>
<evidence type="ECO:0000256" key="13">
    <source>
        <dbReference type="SAM" id="Phobius"/>
    </source>
</evidence>
<dbReference type="InterPro" id="IPR019049">
    <property type="entry name" value="Nucleoporin_prot_Ndc1/Nup"/>
</dbReference>
<keyword evidence="12" id="KW-0539">Nucleus</keyword>
<dbReference type="EnsemblPlants" id="MELO3C007099.2.1">
    <property type="protein sequence ID" value="MELO3C007099.2.1"/>
    <property type="gene ID" value="MELO3C007099.2"/>
</dbReference>
<evidence type="ECO:0000256" key="5">
    <source>
        <dbReference type="ARBA" id="ARBA00022692"/>
    </source>
</evidence>
<dbReference type="PANTHER" id="PTHR13269:SF6">
    <property type="entry name" value="NUCLEOPORIN NDC1"/>
    <property type="match status" value="1"/>
</dbReference>
<name>A0A9I9CQN0_CUCME</name>
<evidence type="ECO:0000256" key="12">
    <source>
        <dbReference type="ARBA" id="ARBA00023242"/>
    </source>
</evidence>
<proteinExistence type="inferred from homology"/>
<comment type="subcellular location">
    <subcellularLocation>
        <location evidence="1">Nucleus membrane</location>
        <topology evidence="1">Multi-pass membrane protein</topology>
    </subcellularLocation>
    <subcellularLocation>
        <location evidence="2">Nucleus</location>
        <location evidence="2">Nuclear pore complex</location>
    </subcellularLocation>
</comment>
<protein>
    <recommendedName>
        <fullName evidence="15">Ndc1_Nup domain-containing protein</fullName>
    </recommendedName>
</protein>
<feature type="transmembrane region" description="Helical" evidence="13">
    <location>
        <begin position="137"/>
        <end position="162"/>
    </location>
</feature>
<keyword evidence="4" id="KW-0813">Transport</keyword>
<evidence type="ECO:0000256" key="9">
    <source>
        <dbReference type="ARBA" id="ARBA00023010"/>
    </source>
</evidence>
<feature type="transmembrane region" description="Helical" evidence="13">
    <location>
        <begin position="168"/>
        <end position="185"/>
    </location>
</feature>
<evidence type="ECO:0000256" key="2">
    <source>
        <dbReference type="ARBA" id="ARBA00004567"/>
    </source>
</evidence>
<sequence length="578" mass="64203">MSSSSPFFGPPEMVVKNRFLGFLIWQFIPSTFVFFLFKIFVSAISSVSFTSSSAGTRNPSAPFASLLTGFLTFLTFHLSQLLFSSSLSLLASPQLERPAAPLELVFGLVRFLVVSGGDNASSASALKDFRRRAMASFYLILFVVATAVSGSLAAVSICWGKSDGLRSAWHTGLLMGLIYGSFYVYKKRWVLMFPIIQVPYLLHISLIFVFLHFTDCKYFCQQRPPFFSFKMGFPSATTLASKLSAATFLFSAVLMVLLPDQHKKNVTVRKFIANQTILFIGSFAVFLSWELTHHLHRVLHTKRFAFAPPKGSAAAETNPSEHLFAALEDSNSGSLLQYLAFLDLCMVCETNVDIWRRAAFFEETGDTYKRVISISLRPLEQFALNLGQGLEGAVDMTSQLSRQLLPPNDSHFDVKQLEALKNFQLYAWCARTVSTLTARSHVEDRFGVAQLSGSNATVMSTLLSCLLAVEVLMGKKTNIQSSHDLFGPAGIKWATTSIRRVDASVGKKKSGPLHLKAYAIADVLRVSIYLIVTAFHNEMLNSAKSGVLEKDWITDEKPPFGTRELLLQKLHIFLDFQA</sequence>
<reference evidence="14" key="1">
    <citation type="submission" date="2023-03" db="UniProtKB">
        <authorList>
            <consortium name="EnsemblPlants"/>
        </authorList>
    </citation>
    <scope>IDENTIFICATION</scope>
</reference>
<keyword evidence="7" id="KW-0653">Protein transport</keyword>
<keyword evidence="5 13" id="KW-0812">Transmembrane</keyword>
<dbReference type="GO" id="GO:0051028">
    <property type="term" value="P:mRNA transport"/>
    <property type="evidence" value="ECO:0007669"/>
    <property type="project" value="UniProtKB-KW"/>
</dbReference>
<evidence type="ECO:0000256" key="4">
    <source>
        <dbReference type="ARBA" id="ARBA00022448"/>
    </source>
</evidence>
<evidence type="ECO:0000256" key="11">
    <source>
        <dbReference type="ARBA" id="ARBA00023136"/>
    </source>
</evidence>
<dbReference type="PANTHER" id="PTHR13269">
    <property type="entry name" value="NUCLEOPORIN NDC1"/>
    <property type="match status" value="1"/>
</dbReference>
<feature type="transmembrane region" description="Helical" evidence="13">
    <location>
        <begin position="233"/>
        <end position="259"/>
    </location>
</feature>
<evidence type="ECO:0000256" key="7">
    <source>
        <dbReference type="ARBA" id="ARBA00022927"/>
    </source>
</evidence>
<accession>A0A9I9CQN0</accession>
<keyword evidence="11 13" id="KW-0472">Membrane</keyword>
<comment type="similarity">
    <text evidence="3">Belongs to the NDC1 family.</text>
</comment>
<dbReference type="GO" id="GO:0015031">
    <property type="term" value="P:protein transport"/>
    <property type="evidence" value="ECO:0007669"/>
    <property type="project" value="UniProtKB-KW"/>
</dbReference>
<evidence type="ECO:0000256" key="8">
    <source>
        <dbReference type="ARBA" id="ARBA00022989"/>
    </source>
</evidence>
<feature type="transmembrane region" description="Helical" evidence="13">
    <location>
        <begin position="192"/>
        <end position="213"/>
    </location>
</feature>
<dbReference type="GO" id="GO:0006999">
    <property type="term" value="P:nuclear pore organization"/>
    <property type="evidence" value="ECO:0007669"/>
    <property type="project" value="TreeGrafter"/>
</dbReference>
<evidence type="ECO:0000256" key="10">
    <source>
        <dbReference type="ARBA" id="ARBA00023132"/>
    </source>
</evidence>
<keyword evidence="9" id="KW-0811">Translocation</keyword>
<evidence type="ECO:0008006" key="15">
    <source>
        <dbReference type="Google" id="ProtNLM"/>
    </source>
</evidence>
<feature type="transmembrane region" description="Helical" evidence="13">
    <location>
        <begin position="271"/>
        <end position="289"/>
    </location>
</feature>
<keyword evidence="10" id="KW-0906">Nuclear pore complex</keyword>
<feature type="transmembrane region" description="Helical" evidence="13">
    <location>
        <begin position="20"/>
        <end position="41"/>
    </location>
</feature>
<evidence type="ECO:0000256" key="6">
    <source>
        <dbReference type="ARBA" id="ARBA00022816"/>
    </source>
</evidence>
<keyword evidence="6" id="KW-0509">mRNA transport</keyword>
<dbReference type="GO" id="GO:0031965">
    <property type="term" value="C:nuclear membrane"/>
    <property type="evidence" value="ECO:0007669"/>
    <property type="project" value="UniProtKB-SubCell"/>
</dbReference>
<evidence type="ECO:0000256" key="3">
    <source>
        <dbReference type="ARBA" id="ARBA00005760"/>
    </source>
</evidence>
<organism evidence="14">
    <name type="scientific">Cucumis melo</name>
    <name type="common">Muskmelon</name>
    <dbReference type="NCBI Taxonomy" id="3656"/>
    <lineage>
        <taxon>Eukaryota</taxon>
        <taxon>Viridiplantae</taxon>
        <taxon>Streptophyta</taxon>
        <taxon>Embryophyta</taxon>
        <taxon>Tracheophyta</taxon>
        <taxon>Spermatophyta</taxon>
        <taxon>Magnoliopsida</taxon>
        <taxon>eudicotyledons</taxon>
        <taxon>Gunneridae</taxon>
        <taxon>Pentapetalae</taxon>
        <taxon>rosids</taxon>
        <taxon>fabids</taxon>
        <taxon>Cucurbitales</taxon>
        <taxon>Cucurbitaceae</taxon>
        <taxon>Benincaseae</taxon>
        <taxon>Cucumis</taxon>
    </lineage>
</organism>
<dbReference type="AlphaFoldDB" id="A0A9I9CQN0"/>
<keyword evidence="8 13" id="KW-1133">Transmembrane helix</keyword>
<evidence type="ECO:0000313" key="14">
    <source>
        <dbReference type="EnsemblPlants" id="MELO3C007099.2.1"/>
    </source>
</evidence>
<feature type="transmembrane region" description="Helical" evidence="13">
    <location>
        <begin position="61"/>
        <end position="79"/>
    </location>
</feature>
<dbReference type="GO" id="GO:0030674">
    <property type="term" value="F:protein-macromolecule adaptor activity"/>
    <property type="evidence" value="ECO:0007669"/>
    <property type="project" value="TreeGrafter"/>
</dbReference>
<dbReference type="Gramene" id="MELO3C007099.2.1">
    <property type="protein sequence ID" value="MELO3C007099.2.1"/>
    <property type="gene ID" value="MELO3C007099.2"/>
</dbReference>
<dbReference type="GO" id="GO:0070762">
    <property type="term" value="C:nuclear pore transmembrane ring"/>
    <property type="evidence" value="ECO:0007669"/>
    <property type="project" value="TreeGrafter"/>
</dbReference>
<evidence type="ECO:0000256" key="1">
    <source>
        <dbReference type="ARBA" id="ARBA00004232"/>
    </source>
</evidence>